<feature type="region of interest" description="Disordered" evidence="1">
    <location>
        <begin position="42"/>
        <end position="97"/>
    </location>
</feature>
<organism evidence="2 3">
    <name type="scientific">Cyberlindnera jadinii (strain ATCC 18201 / CBS 1600 / BCRC 20928 / JCM 3617 / NBRC 0987 / NRRL Y-1542)</name>
    <name type="common">Torula yeast</name>
    <name type="synonym">Candida utilis</name>
    <dbReference type="NCBI Taxonomy" id="983966"/>
    <lineage>
        <taxon>Eukaryota</taxon>
        <taxon>Fungi</taxon>
        <taxon>Dikarya</taxon>
        <taxon>Ascomycota</taxon>
        <taxon>Saccharomycotina</taxon>
        <taxon>Saccharomycetes</taxon>
        <taxon>Phaffomycetales</taxon>
        <taxon>Phaffomycetaceae</taxon>
        <taxon>Cyberlindnera</taxon>
    </lineage>
</organism>
<dbReference type="AlphaFoldDB" id="A0A0H5C7L4"/>
<dbReference type="Proteomes" id="UP000038830">
    <property type="component" value="Unassembled WGS sequence"/>
</dbReference>
<evidence type="ECO:0000256" key="1">
    <source>
        <dbReference type="SAM" id="MobiDB-lite"/>
    </source>
</evidence>
<protein>
    <submittedName>
        <fullName evidence="2">Uncharacterized protein</fullName>
    </submittedName>
</protein>
<sequence>MNLVFAGWIASDSVIWITKGSGIGTENNNKEKSFTTESVTILDFNNESSNELPEDKSEETPGESSEEPITASSSEPITDSTESSSESESETPTEPVISGEYDAEAETAAWSIELPGNLGPWESVDVTITKDVDDSGEFDFVSAIAYINGELYSSAEITLTTDSITLLISEAIGVDDILSIDFVADTSSGYQWTSLAHILMTVPDERLMKRAVVEWDLSSTVVNEAVVPSSSKSEPASESRSES</sequence>
<proteinExistence type="predicted"/>
<name>A0A0H5C7L4_CYBJN</name>
<gene>
    <name evidence="2" type="ORF">BN1211_4892</name>
</gene>
<reference evidence="3" key="1">
    <citation type="journal article" date="2015" name="J. Biotechnol.">
        <title>The structure of the Cyberlindnera jadinii genome and its relation to Candida utilis analyzed by the occurrence of single nucleotide polymorphisms.</title>
        <authorList>
            <person name="Rupp O."/>
            <person name="Brinkrolf K."/>
            <person name="Buerth C."/>
            <person name="Kunigo M."/>
            <person name="Schneider J."/>
            <person name="Jaenicke S."/>
            <person name="Goesmann A."/>
            <person name="Puehler A."/>
            <person name="Jaeger K.-E."/>
            <person name="Ernst J.F."/>
        </authorList>
    </citation>
    <scope>NUCLEOTIDE SEQUENCE [LARGE SCALE GENOMIC DNA]</scope>
    <source>
        <strain evidence="3">ATCC 18201 / CBS 1600 / BCRC 20928 / JCM 3617 / NBRC 0987 / NRRL Y-1542</strain>
    </source>
</reference>
<dbReference type="EMBL" id="CDQK01000005">
    <property type="protein sequence ID" value="CEP24156.1"/>
    <property type="molecule type" value="Genomic_DNA"/>
</dbReference>
<evidence type="ECO:0000313" key="2">
    <source>
        <dbReference type="EMBL" id="CEP24156.1"/>
    </source>
</evidence>
<feature type="compositionally biased region" description="Low complexity" evidence="1">
    <location>
        <begin position="72"/>
        <end position="84"/>
    </location>
</feature>
<feature type="compositionally biased region" description="Polar residues" evidence="1">
    <location>
        <begin position="42"/>
        <end position="51"/>
    </location>
</feature>
<evidence type="ECO:0000313" key="3">
    <source>
        <dbReference type="Proteomes" id="UP000038830"/>
    </source>
</evidence>
<accession>A0A0H5C7L4</accession>